<organism evidence="1 2">
    <name type="scientific">Weissella paramesenteroides</name>
    <name type="common">Leuconostoc paramesenteroides</name>
    <dbReference type="NCBI Taxonomy" id="1249"/>
    <lineage>
        <taxon>Bacteria</taxon>
        <taxon>Bacillati</taxon>
        <taxon>Bacillota</taxon>
        <taxon>Bacilli</taxon>
        <taxon>Lactobacillales</taxon>
        <taxon>Lactobacillaceae</taxon>
        <taxon>Weissella</taxon>
    </lineage>
</organism>
<comment type="caution">
    <text evidence="1">The sequence shown here is derived from an EMBL/GenBank/DDBJ whole genome shotgun (WGS) entry which is preliminary data.</text>
</comment>
<dbReference type="AlphaFoldDB" id="A0ABD4XGV9"/>
<proteinExistence type="predicted"/>
<sequence length="45" mass="5027">MDDEDENCGHGYMEFGCIGSAVVQVFYADDNEGCENDDKQSIYRG</sequence>
<dbReference type="EMBL" id="JAANXN010000002">
    <property type="protein sequence ID" value="MDF8370522.1"/>
    <property type="molecule type" value="Genomic_DNA"/>
</dbReference>
<accession>A0ABD4XGV9</accession>
<evidence type="ECO:0000313" key="1">
    <source>
        <dbReference type="EMBL" id="MDF8370522.1"/>
    </source>
</evidence>
<gene>
    <name evidence="1" type="ORF">G9403_02440</name>
</gene>
<name>A0ABD4XGV9_WEIPA</name>
<reference evidence="1 2" key="1">
    <citation type="submission" date="2020-03" db="EMBL/GenBank/DDBJ databases">
        <title>Comparative genomics of Weissella paramesenteroides.</title>
        <authorList>
            <person name="Kant R."/>
            <person name="Takala T."/>
            <person name="Saris P."/>
        </authorList>
    </citation>
    <scope>NUCLEOTIDE SEQUENCE [LARGE SCALE GENOMIC DNA]</scope>
    <source>
        <strain evidence="1 2">SJ27-4</strain>
    </source>
</reference>
<evidence type="ECO:0000313" key="2">
    <source>
        <dbReference type="Proteomes" id="UP001215461"/>
    </source>
</evidence>
<dbReference type="RefSeq" id="WP_277361967.1">
    <property type="nucleotide sequence ID" value="NZ_JAANXN010000002.1"/>
</dbReference>
<protein>
    <submittedName>
        <fullName evidence="1">Uncharacterized protein</fullName>
    </submittedName>
</protein>
<dbReference type="Proteomes" id="UP001215461">
    <property type="component" value="Unassembled WGS sequence"/>
</dbReference>